<keyword evidence="12 17" id="KW-0472">Membrane</keyword>
<feature type="region of interest" description="Disordered" evidence="16">
    <location>
        <begin position="315"/>
        <end position="335"/>
    </location>
</feature>
<accession>A0ABX5FEG5</accession>
<dbReference type="InterPro" id="IPR045187">
    <property type="entry name" value="CcO_II"/>
</dbReference>
<keyword evidence="10 17" id="KW-1133">Transmembrane helix</keyword>
<keyword evidence="9" id="KW-0249">Electron transport</keyword>
<evidence type="ECO:0000256" key="5">
    <source>
        <dbReference type="ARBA" id="ARBA00022475"/>
    </source>
</evidence>
<comment type="similarity">
    <text evidence="3">Belongs to the cytochrome c oxidase subunit 2 family.</text>
</comment>
<dbReference type="NCBIfam" id="TIGR01433">
    <property type="entry name" value="CyoA"/>
    <property type="match status" value="1"/>
</dbReference>
<evidence type="ECO:0000313" key="20">
    <source>
        <dbReference type="EMBL" id="PSB92103.1"/>
    </source>
</evidence>
<dbReference type="SUPFAM" id="SSF81464">
    <property type="entry name" value="Cytochrome c oxidase subunit II-like, transmembrane region"/>
    <property type="match status" value="1"/>
</dbReference>
<dbReference type="Proteomes" id="UP000242660">
    <property type="component" value="Unassembled WGS sequence"/>
</dbReference>
<evidence type="ECO:0000256" key="11">
    <source>
        <dbReference type="ARBA" id="ARBA00023002"/>
    </source>
</evidence>
<dbReference type="InterPro" id="IPR010514">
    <property type="entry name" value="COX_ARM"/>
</dbReference>
<feature type="transmembrane region" description="Helical" evidence="17">
    <location>
        <begin position="17"/>
        <end position="41"/>
    </location>
</feature>
<dbReference type="InterPro" id="IPR036257">
    <property type="entry name" value="Cyt_c_oxidase_su2_TM_sf"/>
</dbReference>
<organism evidence="20 21">
    <name type="scientific">Candidatus Pandoraea novymonadis</name>
    <dbReference type="NCBI Taxonomy" id="1808959"/>
    <lineage>
        <taxon>Bacteria</taxon>
        <taxon>Pseudomonadati</taxon>
        <taxon>Pseudomonadota</taxon>
        <taxon>Betaproteobacteria</taxon>
        <taxon>Burkholderiales</taxon>
        <taxon>Burkholderiaceae</taxon>
        <taxon>Pandoraea</taxon>
    </lineage>
</organism>
<evidence type="ECO:0000256" key="7">
    <source>
        <dbReference type="ARBA" id="ARBA00022692"/>
    </source>
</evidence>
<dbReference type="PROSITE" id="PS50999">
    <property type="entry name" value="COX2_TM"/>
    <property type="match status" value="1"/>
</dbReference>
<evidence type="ECO:0000256" key="2">
    <source>
        <dbReference type="ARBA" id="ARBA00004651"/>
    </source>
</evidence>
<evidence type="ECO:0000256" key="12">
    <source>
        <dbReference type="ARBA" id="ARBA00023136"/>
    </source>
</evidence>
<dbReference type="InterPro" id="IPR008972">
    <property type="entry name" value="Cupredoxin"/>
</dbReference>
<evidence type="ECO:0000256" key="9">
    <source>
        <dbReference type="ARBA" id="ARBA00022982"/>
    </source>
</evidence>
<dbReference type="Gene3D" id="1.10.287.90">
    <property type="match status" value="1"/>
</dbReference>
<feature type="transmembrane region" description="Helical" evidence="17">
    <location>
        <begin position="61"/>
        <end position="82"/>
    </location>
</feature>
<evidence type="ECO:0000256" key="4">
    <source>
        <dbReference type="ARBA" id="ARBA00022448"/>
    </source>
</evidence>
<name>A0ABX5FEG5_9BURK</name>
<keyword evidence="21" id="KW-1185">Reference proteome</keyword>
<feature type="domain" description="Cytochrome oxidase subunit II copper A binding" evidence="18">
    <location>
        <begin position="98"/>
        <end position="210"/>
    </location>
</feature>
<comment type="subcellular location">
    <subcellularLocation>
        <location evidence="2">Cell membrane</location>
        <topology evidence="2">Multi-pass membrane protein</topology>
    </subcellularLocation>
    <subcellularLocation>
        <location evidence="1">Periplasm</location>
    </subcellularLocation>
</comment>
<dbReference type="SUPFAM" id="SSF49503">
    <property type="entry name" value="Cupredoxins"/>
    <property type="match status" value="1"/>
</dbReference>
<dbReference type="PANTHER" id="PTHR22888:SF18">
    <property type="entry name" value="CYTOCHROME BO(3) UBIQUINOL OXIDASE SUBUNIT 2"/>
    <property type="match status" value="1"/>
</dbReference>
<evidence type="ECO:0000256" key="16">
    <source>
        <dbReference type="SAM" id="MobiDB-lite"/>
    </source>
</evidence>
<keyword evidence="7 17" id="KW-0812">Transmembrane</keyword>
<dbReference type="InterPro" id="IPR034227">
    <property type="entry name" value="CuRO_UO_II"/>
</dbReference>
<keyword evidence="14" id="KW-0449">Lipoprotein</keyword>
<dbReference type="InterPro" id="IPR011759">
    <property type="entry name" value="Cyt_c_oxidase_su2_TM_dom"/>
</dbReference>
<dbReference type="Pfam" id="PF00116">
    <property type="entry name" value="COX2"/>
    <property type="match status" value="1"/>
</dbReference>
<keyword evidence="4" id="KW-0813">Transport</keyword>
<keyword evidence="8" id="KW-0732">Signal</keyword>
<dbReference type="InterPro" id="IPR002429">
    <property type="entry name" value="CcO_II-like_C"/>
</dbReference>
<evidence type="ECO:0000256" key="6">
    <source>
        <dbReference type="ARBA" id="ARBA00022660"/>
    </source>
</evidence>
<protein>
    <recommendedName>
        <fullName evidence="15">Ubiquinol oxidase polypeptide II</fullName>
    </recommendedName>
</protein>
<dbReference type="Pfam" id="PF06481">
    <property type="entry name" value="COX_ARM"/>
    <property type="match status" value="1"/>
</dbReference>
<reference evidence="20 21" key="1">
    <citation type="journal article" date="2017" name="Front. Microbiol.">
        <title>Genome of Ca. Pandoraea novymonadis, an Endosymbiotic Bacterium of the Trypanosomatid Novymonas esmeraldas.</title>
        <authorList>
            <person name="Kostygov A.Y."/>
            <person name="Butenko A."/>
            <person name="Nenarokova A."/>
            <person name="Tashyreva D."/>
            <person name="Flegontov P."/>
            <person name="Lukes J."/>
            <person name="Yurchenko V."/>
        </authorList>
    </citation>
    <scope>NUCLEOTIDE SEQUENCE [LARGE SCALE GENOMIC DNA]</scope>
    <source>
        <strain evidence="20 21">E262</strain>
    </source>
</reference>
<evidence type="ECO:0000259" key="18">
    <source>
        <dbReference type="PROSITE" id="PS50857"/>
    </source>
</evidence>
<dbReference type="PANTHER" id="PTHR22888">
    <property type="entry name" value="CYTOCHROME C OXIDASE, SUBUNIT II"/>
    <property type="match status" value="1"/>
</dbReference>
<evidence type="ECO:0000313" key="21">
    <source>
        <dbReference type="Proteomes" id="UP000242660"/>
    </source>
</evidence>
<evidence type="ECO:0000256" key="15">
    <source>
        <dbReference type="ARBA" id="ARBA00030198"/>
    </source>
</evidence>
<evidence type="ECO:0000256" key="14">
    <source>
        <dbReference type="ARBA" id="ARBA00023288"/>
    </source>
</evidence>
<sequence>MAVLNPKGLIGEENKSLILTSTFLMLIVVIPVIFLTLYFAWKYRARNTSAKYEPKWCHSTVIEVIVWAIPVVIVTILAKITWISTHELDPYKPLDHRKKPITIQVVSMNWKWLFIYPEQKIATINQLAIPVDTPVNFKITSESIMNSFFIPQLGSQIYSMAGMETKLHLIANEPGIYDGLSANYSGAGFSGMRFKTLALSEHDFHQWIEKVRSADKILDNDAYQALVAPKEKNTVTYYSSVDPYLYLTILHTPMVAGTTKGRIGTASLNGLIMPWCDDKTRKQNNQIRTVVPSTHTKKTTDHSLKLAMEGFRSLGNTTVESMTPSDTTAHTSSKE</sequence>
<evidence type="ECO:0000256" key="17">
    <source>
        <dbReference type="SAM" id="Phobius"/>
    </source>
</evidence>
<dbReference type="InterPro" id="IPR006333">
    <property type="entry name" value="Cyt_o_ubiquinol_oxidase_su2"/>
</dbReference>
<keyword evidence="11" id="KW-0560">Oxidoreductase</keyword>
<keyword evidence="13" id="KW-0564">Palmitate</keyword>
<dbReference type="PROSITE" id="PS50857">
    <property type="entry name" value="COX2_CUA"/>
    <property type="match status" value="1"/>
</dbReference>
<dbReference type="Gene3D" id="2.60.40.420">
    <property type="entry name" value="Cupredoxins - blue copper proteins"/>
    <property type="match status" value="1"/>
</dbReference>
<gene>
    <name evidence="20" type="primary">cyoA</name>
    <name evidence="20" type="ORF">BZL35_00330</name>
</gene>
<keyword evidence="5" id="KW-1003">Cell membrane</keyword>
<dbReference type="EMBL" id="MUHY01000001">
    <property type="protein sequence ID" value="PSB92103.1"/>
    <property type="molecule type" value="Genomic_DNA"/>
</dbReference>
<evidence type="ECO:0000256" key="3">
    <source>
        <dbReference type="ARBA" id="ARBA00007866"/>
    </source>
</evidence>
<evidence type="ECO:0000259" key="19">
    <source>
        <dbReference type="PROSITE" id="PS50999"/>
    </source>
</evidence>
<evidence type="ECO:0000256" key="10">
    <source>
        <dbReference type="ARBA" id="ARBA00022989"/>
    </source>
</evidence>
<comment type="caution">
    <text evidence="20">The sequence shown here is derived from an EMBL/GenBank/DDBJ whole genome shotgun (WGS) entry which is preliminary data.</text>
</comment>
<feature type="domain" description="Cytochrome oxidase subunit II transmembrane region profile" evidence="19">
    <location>
        <begin position="1"/>
        <end position="92"/>
    </location>
</feature>
<proteinExistence type="inferred from homology"/>
<dbReference type="CDD" id="cd04212">
    <property type="entry name" value="CuRO_UO_II"/>
    <property type="match status" value="1"/>
</dbReference>
<keyword evidence="6" id="KW-0679">Respiratory chain</keyword>
<evidence type="ECO:0000256" key="1">
    <source>
        <dbReference type="ARBA" id="ARBA00004418"/>
    </source>
</evidence>
<evidence type="ECO:0000256" key="13">
    <source>
        <dbReference type="ARBA" id="ARBA00023139"/>
    </source>
</evidence>
<evidence type="ECO:0000256" key="8">
    <source>
        <dbReference type="ARBA" id="ARBA00022729"/>
    </source>
</evidence>